<dbReference type="Pfam" id="PF02682">
    <property type="entry name" value="CT_C_D"/>
    <property type="match status" value="1"/>
</dbReference>
<gene>
    <name evidence="5" type="ORF">GORHZ_209_00050</name>
</gene>
<dbReference type="InterPro" id="IPR010016">
    <property type="entry name" value="PxpB"/>
</dbReference>
<dbReference type="eggNOG" id="COG2049">
    <property type="taxonomic scope" value="Bacteria"/>
</dbReference>
<evidence type="ECO:0000313" key="6">
    <source>
        <dbReference type="Proteomes" id="UP000008363"/>
    </source>
</evidence>
<dbReference type="GO" id="GO:0016787">
    <property type="term" value="F:hydrolase activity"/>
    <property type="evidence" value="ECO:0007669"/>
    <property type="project" value="UniProtKB-KW"/>
</dbReference>
<dbReference type="GO" id="GO:0005524">
    <property type="term" value="F:ATP binding"/>
    <property type="evidence" value="ECO:0007669"/>
    <property type="project" value="UniProtKB-KW"/>
</dbReference>
<dbReference type="STRING" id="1108045.GORHZ_209_00050"/>
<evidence type="ECO:0000259" key="4">
    <source>
        <dbReference type="SMART" id="SM00796"/>
    </source>
</evidence>
<proteinExistence type="predicted"/>
<keyword evidence="1" id="KW-0547">Nucleotide-binding</keyword>
<dbReference type="OrthoDB" id="9778567at2"/>
<accession>K6W1X5</accession>
<dbReference type="AlphaFoldDB" id="K6W1X5"/>
<comment type="caution">
    <text evidence="5">The sequence shown here is derived from an EMBL/GenBank/DDBJ whole genome shotgun (WGS) entry which is preliminary data.</text>
</comment>
<name>K6W1X5_9ACTN</name>
<dbReference type="RefSeq" id="WP_006338136.1">
    <property type="nucleotide sequence ID" value="NZ_BAHC01000209.1"/>
</dbReference>
<dbReference type="InterPro" id="IPR029000">
    <property type="entry name" value="Cyclophilin-like_dom_sf"/>
</dbReference>
<organism evidence="5 6">
    <name type="scientific">Gordonia rhizosphera NBRC 16068</name>
    <dbReference type="NCBI Taxonomy" id="1108045"/>
    <lineage>
        <taxon>Bacteria</taxon>
        <taxon>Bacillati</taxon>
        <taxon>Actinomycetota</taxon>
        <taxon>Actinomycetes</taxon>
        <taxon>Mycobacteriales</taxon>
        <taxon>Gordoniaceae</taxon>
        <taxon>Gordonia</taxon>
    </lineage>
</organism>
<keyword evidence="3" id="KW-0067">ATP-binding</keyword>
<dbReference type="PANTHER" id="PTHR34698:SF2">
    <property type="entry name" value="5-OXOPROLINASE SUBUNIT B"/>
    <property type="match status" value="1"/>
</dbReference>
<evidence type="ECO:0000256" key="2">
    <source>
        <dbReference type="ARBA" id="ARBA00022801"/>
    </source>
</evidence>
<protein>
    <recommendedName>
        <fullName evidence="4">Carboxyltransferase domain-containing protein</fullName>
    </recommendedName>
</protein>
<dbReference type="Gene3D" id="2.40.100.10">
    <property type="entry name" value="Cyclophilin-like"/>
    <property type="match status" value="1"/>
</dbReference>
<evidence type="ECO:0000313" key="5">
    <source>
        <dbReference type="EMBL" id="GAB93170.1"/>
    </source>
</evidence>
<evidence type="ECO:0000256" key="1">
    <source>
        <dbReference type="ARBA" id="ARBA00022741"/>
    </source>
</evidence>
<evidence type="ECO:0000256" key="3">
    <source>
        <dbReference type="ARBA" id="ARBA00022840"/>
    </source>
</evidence>
<keyword evidence="2" id="KW-0378">Hydrolase</keyword>
<dbReference type="SUPFAM" id="SSF50891">
    <property type="entry name" value="Cyclophilin-like"/>
    <property type="match status" value="1"/>
</dbReference>
<dbReference type="PANTHER" id="PTHR34698">
    <property type="entry name" value="5-OXOPROLINASE SUBUNIT B"/>
    <property type="match status" value="1"/>
</dbReference>
<feature type="domain" description="Carboxyltransferase" evidence="4">
    <location>
        <begin position="1"/>
        <end position="207"/>
    </location>
</feature>
<dbReference type="Proteomes" id="UP000008363">
    <property type="component" value="Unassembled WGS sequence"/>
</dbReference>
<sequence>MRELPAGADAVLLDFATDSAPAAAVSEAAAAVWRAVEAGALPHVTDVIASAHTLLVQAEHGRGIDILGIHRALRAGRLALEDAPADDSADVVSIPVVYDGPDLADVAALLGVDEDHVVGIHQETVWRVQFMGFAPGFGYLVPHDDPDHMFREIGRRAESRTRVPVGAVAIAAGYSAVYPRESPGGWHLLGHTVTTVWDERSDPPALLEPGRLVRFIPADPGPDPS</sequence>
<dbReference type="EMBL" id="BAHC01000209">
    <property type="protein sequence ID" value="GAB93170.1"/>
    <property type="molecule type" value="Genomic_DNA"/>
</dbReference>
<dbReference type="SMART" id="SM00796">
    <property type="entry name" value="AHS1"/>
    <property type="match status" value="1"/>
</dbReference>
<dbReference type="Gene3D" id="3.30.1360.40">
    <property type="match status" value="1"/>
</dbReference>
<reference evidence="5 6" key="1">
    <citation type="submission" date="2012-08" db="EMBL/GenBank/DDBJ databases">
        <title>Whole genome shotgun sequence of Gordonia rhizosphera NBRC 16068.</title>
        <authorList>
            <person name="Takarada H."/>
            <person name="Isaki S."/>
            <person name="Hosoyama A."/>
            <person name="Tsuchikane K."/>
            <person name="Katsumata H."/>
            <person name="Baba S."/>
            <person name="Ohji S."/>
            <person name="Yamazaki S."/>
            <person name="Fujita N."/>
        </authorList>
    </citation>
    <scope>NUCLEOTIDE SEQUENCE [LARGE SCALE GENOMIC DNA]</scope>
    <source>
        <strain evidence="5 6">NBRC 16068</strain>
    </source>
</reference>
<keyword evidence="6" id="KW-1185">Reference proteome</keyword>
<dbReference type="InterPro" id="IPR003833">
    <property type="entry name" value="CT_C_D"/>
</dbReference>